<evidence type="ECO:0000256" key="3">
    <source>
        <dbReference type="ARBA" id="ARBA00023242"/>
    </source>
</evidence>
<comment type="subcellular location">
    <subcellularLocation>
        <location evidence="1">Nucleus</location>
    </subcellularLocation>
</comment>
<keyword evidence="2" id="KW-0238">DNA-binding</keyword>
<feature type="domain" description="Myb-like" evidence="5">
    <location>
        <begin position="356"/>
        <end position="418"/>
    </location>
</feature>
<evidence type="ECO:0000256" key="2">
    <source>
        <dbReference type="ARBA" id="ARBA00023125"/>
    </source>
</evidence>
<feature type="compositionally biased region" description="Basic residues" evidence="4">
    <location>
        <begin position="120"/>
        <end position="129"/>
    </location>
</feature>
<dbReference type="SMART" id="SM00717">
    <property type="entry name" value="SANT"/>
    <property type="match status" value="3"/>
</dbReference>
<dbReference type="PROSITE" id="PS50090">
    <property type="entry name" value="MYB_LIKE"/>
    <property type="match status" value="2"/>
</dbReference>
<evidence type="ECO:0000259" key="6">
    <source>
        <dbReference type="PROSITE" id="PS51294"/>
    </source>
</evidence>
<feature type="domain" description="Myb-like" evidence="5">
    <location>
        <begin position="304"/>
        <end position="353"/>
    </location>
</feature>
<gene>
    <name evidence="7" type="ORF">MKK02DRAFT_27995</name>
</gene>
<dbReference type="GO" id="GO:0003700">
    <property type="term" value="F:DNA-binding transcription factor activity"/>
    <property type="evidence" value="ECO:0007669"/>
    <property type="project" value="TreeGrafter"/>
</dbReference>
<feature type="compositionally biased region" description="Acidic residues" evidence="4">
    <location>
        <begin position="103"/>
        <end position="115"/>
    </location>
</feature>
<dbReference type="Gene3D" id="1.10.10.60">
    <property type="entry name" value="Homeodomain-like"/>
    <property type="match status" value="2"/>
</dbReference>
<name>A0AA38H742_9TREE</name>
<dbReference type="Pfam" id="PF13921">
    <property type="entry name" value="Myb_DNA-bind_6"/>
    <property type="match status" value="1"/>
</dbReference>
<evidence type="ECO:0000259" key="5">
    <source>
        <dbReference type="PROSITE" id="PS50090"/>
    </source>
</evidence>
<dbReference type="InterPro" id="IPR009057">
    <property type="entry name" value="Homeodomain-like_sf"/>
</dbReference>
<dbReference type="GO" id="GO:0005634">
    <property type="term" value="C:nucleus"/>
    <property type="evidence" value="ECO:0007669"/>
    <property type="project" value="UniProtKB-SubCell"/>
</dbReference>
<evidence type="ECO:0000313" key="8">
    <source>
        <dbReference type="Proteomes" id="UP001164286"/>
    </source>
</evidence>
<feature type="domain" description="HTH myb-type" evidence="6">
    <location>
        <begin position="304"/>
        <end position="357"/>
    </location>
</feature>
<dbReference type="PROSITE" id="PS51294">
    <property type="entry name" value="HTH_MYB"/>
    <property type="match status" value="1"/>
</dbReference>
<dbReference type="SUPFAM" id="SSF46689">
    <property type="entry name" value="Homeodomain-like"/>
    <property type="match status" value="2"/>
</dbReference>
<dbReference type="InterPro" id="IPR051651">
    <property type="entry name" value="DMTF1_DNA-bind_reg"/>
</dbReference>
<evidence type="ECO:0000313" key="7">
    <source>
        <dbReference type="EMBL" id="KAI9634866.1"/>
    </source>
</evidence>
<organism evidence="7 8">
    <name type="scientific">Dioszegia hungarica</name>
    <dbReference type="NCBI Taxonomy" id="4972"/>
    <lineage>
        <taxon>Eukaryota</taxon>
        <taxon>Fungi</taxon>
        <taxon>Dikarya</taxon>
        <taxon>Basidiomycota</taxon>
        <taxon>Agaricomycotina</taxon>
        <taxon>Tremellomycetes</taxon>
        <taxon>Tremellales</taxon>
        <taxon>Bulleribasidiaceae</taxon>
        <taxon>Dioszegia</taxon>
    </lineage>
</organism>
<proteinExistence type="predicted"/>
<comment type="caution">
    <text evidence="7">The sequence shown here is derived from an EMBL/GenBank/DDBJ whole genome shotgun (WGS) entry which is preliminary data.</text>
</comment>
<dbReference type="PANTHER" id="PTHR46380:SF2">
    <property type="entry name" value="CYCLIN-D-BINDING MYB-LIKE TRANSCRIPTION FACTOR 1"/>
    <property type="match status" value="1"/>
</dbReference>
<evidence type="ECO:0000256" key="4">
    <source>
        <dbReference type="SAM" id="MobiDB-lite"/>
    </source>
</evidence>
<dbReference type="CDD" id="cd00167">
    <property type="entry name" value="SANT"/>
    <property type="match status" value="2"/>
</dbReference>
<dbReference type="GeneID" id="77726663"/>
<evidence type="ECO:0000256" key="1">
    <source>
        <dbReference type="ARBA" id="ARBA00004123"/>
    </source>
</evidence>
<dbReference type="GO" id="GO:0000976">
    <property type="term" value="F:transcription cis-regulatory region binding"/>
    <property type="evidence" value="ECO:0007669"/>
    <property type="project" value="TreeGrafter"/>
</dbReference>
<keyword evidence="3" id="KW-0539">Nucleus</keyword>
<dbReference type="Proteomes" id="UP001164286">
    <property type="component" value="Unassembled WGS sequence"/>
</dbReference>
<accession>A0AA38H742</accession>
<keyword evidence="8" id="KW-1185">Reference proteome</keyword>
<dbReference type="AlphaFoldDB" id="A0AA38H742"/>
<dbReference type="EMBL" id="JAKWFO010000006">
    <property type="protein sequence ID" value="KAI9634866.1"/>
    <property type="molecule type" value="Genomic_DNA"/>
</dbReference>
<dbReference type="PANTHER" id="PTHR46380">
    <property type="entry name" value="CYCLIN-D-BINDING MYB-LIKE TRANSCRIPTION FACTOR 1"/>
    <property type="match status" value="1"/>
</dbReference>
<dbReference type="InterPro" id="IPR001005">
    <property type="entry name" value="SANT/Myb"/>
</dbReference>
<protein>
    <submittedName>
        <fullName evidence="7">Uncharacterized protein</fullName>
    </submittedName>
</protein>
<reference evidence="7" key="1">
    <citation type="journal article" date="2022" name="G3 (Bethesda)">
        <title>High quality genome of the basidiomycete yeast Dioszegia hungarica PDD-24b-2 isolated from cloud water.</title>
        <authorList>
            <person name="Jarrige D."/>
            <person name="Haridas S."/>
            <person name="Bleykasten-Grosshans C."/>
            <person name="Joly M."/>
            <person name="Nadalig T."/>
            <person name="Sancelme M."/>
            <person name="Vuilleumier S."/>
            <person name="Grigoriev I.V."/>
            <person name="Amato P."/>
            <person name="Bringel F."/>
        </authorList>
    </citation>
    <scope>NUCLEOTIDE SEQUENCE</scope>
    <source>
        <strain evidence="7">PDD-24b-2</strain>
    </source>
</reference>
<feature type="region of interest" description="Disordered" evidence="4">
    <location>
        <begin position="18"/>
        <end position="186"/>
    </location>
</feature>
<dbReference type="InterPro" id="IPR017930">
    <property type="entry name" value="Myb_dom"/>
</dbReference>
<dbReference type="RefSeq" id="XP_052944643.1">
    <property type="nucleotide sequence ID" value="XM_053087458.1"/>
</dbReference>
<sequence>MDSIATANNDEFVASQLSFDQASGSGTGGGGNPSAVDGGMLMSLSREAERMSKADRKRKRAERKQEKAQKAVLEQALKAAATADPDIDPSLQDAPVMIPQVEAEAEPEAEAEAEAEQPAKKKKKKRAKKAAAVPEPNDDVPMPEVGNEEGAGPSEAGPSKRSNAKPAKGMVNKFGKPTNSLARPDRKKHAADEDELRAQFAMPGAMHAYLAERWMTTVELRKLEAAGVISYKKGKFSDEEEQAIRKAVEFFRQSNGLTETQLTDLIMSKKEKSNEYPGFYSDLAAAVTGRPVRFVQKYVKRLYDTRARKGKWSEQEDDELLQAYNSNSGSWVKIALAVDRPEEDCRARWRDVLRSKSGRDEGRWTKEEETQLVEAIKEANLALGKEATARDPPWEVVTTKMDDKRTQMQCRKKWHSKLWPELQGAQVPAVRVRIGQSGDGKEEALKVSAADRVTLVRLIKELDVDTISAIDWDGLATEHWPELGPGPLSKAFKRMMGKAGVGKNMATPLSEVLSAIEKSLSKEKAATFKSPKRVPDNADD</sequence>